<protein>
    <submittedName>
        <fullName evidence="3">Uncharacterized protein</fullName>
    </submittedName>
</protein>
<dbReference type="AlphaFoldDB" id="A0A448WUR2"/>
<dbReference type="PANTHER" id="PTHR46108:SF4">
    <property type="entry name" value="BLUE CHEESE"/>
    <property type="match status" value="1"/>
</dbReference>
<dbReference type="EMBL" id="CAAALY010047424">
    <property type="protein sequence ID" value="VEL20650.1"/>
    <property type="molecule type" value="Genomic_DNA"/>
</dbReference>
<feature type="region of interest" description="Disordered" evidence="2">
    <location>
        <begin position="96"/>
        <end position="115"/>
    </location>
</feature>
<proteinExistence type="predicted"/>
<organism evidence="3 4">
    <name type="scientific">Protopolystoma xenopodis</name>
    <dbReference type="NCBI Taxonomy" id="117903"/>
    <lineage>
        <taxon>Eukaryota</taxon>
        <taxon>Metazoa</taxon>
        <taxon>Spiralia</taxon>
        <taxon>Lophotrochozoa</taxon>
        <taxon>Platyhelminthes</taxon>
        <taxon>Monogenea</taxon>
        <taxon>Polyopisthocotylea</taxon>
        <taxon>Polystomatidea</taxon>
        <taxon>Polystomatidae</taxon>
        <taxon>Protopolystoma</taxon>
    </lineage>
</organism>
<accession>A0A448WUR2</accession>
<dbReference type="InterPro" id="IPR051944">
    <property type="entry name" value="BEACH_domain_protein"/>
</dbReference>
<evidence type="ECO:0000256" key="2">
    <source>
        <dbReference type="SAM" id="MobiDB-lite"/>
    </source>
</evidence>
<comment type="caution">
    <text evidence="3">The sequence shown here is derived from an EMBL/GenBank/DDBJ whole genome shotgun (WGS) entry which is preliminary data.</text>
</comment>
<evidence type="ECO:0000313" key="4">
    <source>
        <dbReference type="Proteomes" id="UP000784294"/>
    </source>
</evidence>
<reference evidence="3" key="1">
    <citation type="submission" date="2018-11" db="EMBL/GenBank/DDBJ databases">
        <authorList>
            <consortium name="Pathogen Informatics"/>
        </authorList>
    </citation>
    <scope>NUCLEOTIDE SEQUENCE</scope>
</reference>
<feature type="non-terminal residue" evidence="3">
    <location>
        <position position="1"/>
    </location>
</feature>
<name>A0A448WUR2_9PLAT</name>
<dbReference type="OrthoDB" id="10018316at2759"/>
<evidence type="ECO:0000256" key="1">
    <source>
        <dbReference type="ARBA" id="ARBA00022574"/>
    </source>
</evidence>
<dbReference type="Proteomes" id="UP000784294">
    <property type="component" value="Unassembled WGS sequence"/>
</dbReference>
<evidence type="ECO:0000313" key="3">
    <source>
        <dbReference type="EMBL" id="VEL20650.1"/>
    </source>
</evidence>
<keyword evidence="4" id="KW-1185">Reference proteome</keyword>
<keyword evidence="1" id="KW-0853">WD repeat</keyword>
<dbReference type="PANTHER" id="PTHR46108">
    <property type="entry name" value="BLUE CHEESE"/>
    <property type="match status" value="1"/>
</dbReference>
<gene>
    <name evidence="3" type="ORF">PXEA_LOCUS14090</name>
</gene>
<sequence length="115" mass="12132">MPRSVEHDYNSEVHCSCRRWRRRLIFRGKLTMHTAFERADNRSPAAVTAVAISRDHRSVLIGDARGRVFAWTLQLDVSSSSSSAAAAAAIASCLAGSPSPNALGNATGIAGGPPG</sequence>